<feature type="compositionally biased region" description="Low complexity" evidence="22">
    <location>
        <begin position="913"/>
        <end position="932"/>
    </location>
</feature>
<organism evidence="24 25">
    <name type="scientific">Scyliorhinus torazame</name>
    <name type="common">Cloudy catshark</name>
    <name type="synonym">Catulus torazame</name>
    <dbReference type="NCBI Taxonomy" id="75743"/>
    <lineage>
        <taxon>Eukaryota</taxon>
        <taxon>Metazoa</taxon>
        <taxon>Chordata</taxon>
        <taxon>Craniata</taxon>
        <taxon>Vertebrata</taxon>
        <taxon>Chondrichthyes</taxon>
        <taxon>Elasmobranchii</taxon>
        <taxon>Galeomorphii</taxon>
        <taxon>Galeoidea</taxon>
        <taxon>Carcharhiniformes</taxon>
        <taxon>Scyliorhinidae</taxon>
        <taxon>Scyliorhinus</taxon>
    </lineage>
</organism>
<dbReference type="SMART" id="SM00320">
    <property type="entry name" value="WD40"/>
    <property type="match status" value="8"/>
</dbReference>
<dbReference type="Pfam" id="PF00439">
    <property type="entry name" value="Bromodomain"/>
    <property type="match status" value="2"/>
</dbReference>
<keyword evidence="7" id="KW-0282">Flagellum</keyword>
<keyword evidence="13" id="KW-0206">Cytoskeleton</keyword>
<feature type="domain" description="Bromo" evidence="23">
    <location>
        <begin position="1393"/>
        <end position="1463"/>
    </location>
</feature>
<evidence type="ECO:0000256" key="2">
    <source>
        <dbReference type="ARBA" id="ARBA00004611"/>
    </source>
</evidence>
<dbReference type="InterPro" id="IPR015943">
    <property type="entry name" value="WD40/YVTN_repeat-like_dom_sf"/>
</dbReference>
<feature type="compositionally biased region" description="Acidic residues" evidence="22">
    <location>
        <begin position="1678"/>
        <end position="1690"/>
    </location>
</feature>
<dbReference type="GO" id="GO:0008360">
    <property type="term" value="P:regulation of cell shape"/>
    <property type="evidence" value="ECO:0007669"/>
    <property type="project" value="TreeGrafter"/>
</dbReference>
<keyword evidence="8" id="KW-0805">Transcription regulation</keyword>
<dbReference type="InterPro" id="IPR001487">
    <property type="entry name" value="Bromodomain"/>
</dbReference>
<dbReference type="InterPro" id="IPR057451">
    <property type="entry name" value="BRWD/PHIP_AD"/>
</dbReference>
<dbReference type="STRING" id="75743.A0A401NJ45"/>
<proteinExistence type="predicted"/>
<evidence type="ECO:0000256" key="16">
    <source>
        <dbReference type="ARBA" id="ARBA00053491"/>
    </source>
</evidence>
<dbReference type="GO" id="GO:0005654">
    <property type="term" value="C:nucleoplasm"/>
    <property type="evidence" value="ECO:0007669"/>
    <property type="project" value="UniProtKB-ARBA"/>
</dbReference>
<dbReference type="Pfam" id="PF00400">
    <property type="entry name" value="WD40"/>
    <property type="match status" value="6"/>
</dbReference>
<protein>
    <recommendedName>
        <fullName evidence="18">Bromodomain and WD repeat-containing protein 1</fullName>
    </recommendedName>
    <alternativeName>
        <fullName evidence="19">WD repeat-containing protein 9</fullName>
    </alternativeName>
</protein>
<feature type="repeat" description="WD" evidence="21">
    <location>
        <begin position="295"/>
        <end position="336"/>
    </location>
</feature>
<dbReference type="PANTHER" id="PTHR16266:SF26">
    <property type="entry name" value="BROMODOMAIN AND WD REPEAT-CONTAINING PROTEIN 1"/>
    <property type="match status" value="1"/>
</dbReference>
<feature type="repeat" description="WD" evidence="21">
    <location>
        <begin position="337"/>
        <end position="373"/>
    </location>
</feature>
<evidence type="ECO:0000256" key="1">
    <source>
        <dbReference type="ARBA" id="ARBA00004123"/>
    </source>
</evidence>
<feature type="repeat" description="WD" evidence="21">
    <location>
        <begin position="253"/>
        <end position="294"/>
    </location>
</feature>
<feature type="repeat" description="WD" evidence="21">
    <location>
        <begin position="536"/>
        <end position="578"/>
    </location>
</feature>
<feature type="compositionally biased region" description="Polar residues" evidence="22">
    <location>
        <begin position="1617"/>
        <end position="1637"/>
    </location>
</feature>
<keyword evidence="9" id="KW-0969">Cilium</keyword>
<dbReference type="PROSITE" id="PS50294">
    <property type="entry name" value="WD_REPEATS_REGION"/>
    <property type="match status" value="5"/>
</dbReference>
<sequence>KQRRPGPALRQTAAGTTFFVFFLLKTTHRYGKNNFYSEKDIHTQITSSTRESCIKKPSLKPKYIIKQIKGKMAETTATSPKVSPLESELYFLIARFLSAGPCQKSAEMLAKELEANELLPKRLDWEGNEYHRSYVNFVLSNQHVPPDYLLRICQRIGTLLDKEIPSSVSGVQSLLGAGRQSLLRTAKDCKHVIWRGSAFAALHRGRPPEVPITYGSPPSVVEVVRGRRLTGSGRFSSIFPASTYQHIKMHRRILGHLSSVYCIAFDRTGHRIFTGSDDCLVKIWATHTGRLLSTLRGHSTEISDMAVNYENTMLAAGSCDKLIRVWCLRTCAPVAVLQGHTGSITSLQFSPMGKGSVRYMASTGSDGSVCFWQWDPNTLKFTNQPLKFTERSRPSSPMICSSFSVGGMFLAAGSSDHVIRIYYLGSGIPEKISELESHLDKVDSIQFSNNGDRLVSGSRDGTARIWQYQHQEWKSILLDMGAQLPGTNPCPGDDKVTKLKVTMVAWDRHDNNVITAVNNHTLKVWNSYTGRLLHILIGHEDEVFVLEPHPFDSRIILSAGHDGNIFIWDITKGTKSHHYFNMIEGQGHGAVFDCKFSPDGQHFACTDSHGHLLIFGFGCSKLYEKIPEQMFFHTDYRPLIRDGNNFVLDEQTQQAPHLMPPPFLVDVDGNPHRTEYQRLVPGRENCLDEQLIPQLGYVATSDGNVVEQVIGQQTSDQDEPNMERSVLDGIIRNLQLEQDQRIVVGQHGTNNPPNRISTPARVLRNPSSDILSPPNVGLRRSGQIEGVRQMHHNAPRSQIATERDIMAWKRRVLVPDIPHSVNRLQEDFRLAKSEEEIALYAREKKRRPMHSAQRNDFLDSSEHTKRKMRAQRRELHKYRTRAAVEELAQFFHEEAEEVSSEEESNSAEGSGGSSEEWQSESNSSSDSSSEYSDWTANAGINLQPPKRPTRRRAPRIVSSSDDEQDDKVKVLWNQKLKKPKGRPRKRPNPVPTGEGTILEEWHPPKWITDTVPRRSPYVPQMGDEVAYFRQGHEAYVEAVKKAKIYTISLRKQPWQKLEFRDQEVLKIVGLKYEVGPPTLCCLKLAFIDQDTGKIMDKAFSLKYHDMPDVIDFLILRQFYDEARERNWKTSDKFRSIIDDVWWFGAALSQEPFQPAYPDSHFQCYTVRWENNEIERLSPWDMEPISENAEYPDDPSAGVPVTVEELEALLYKPQEGEWGERTRDEECERIIRGIDDLLTLDIATAFNAPVDLRTYPVYCMVVSYFTDLSTIRMRLVNRFYRRISALVWEVRYIEHNARTFNEPDSPIVTSARRVTDLLLKFIENKDCIDFFEILSTMENCSLDSQEDDEEDDEAVVAGTSTARRNHVRHQLGRNLSYDISIWKTQCKELLEILFQCEDSEPFRQPVDLAEYPDYRNIIHTPMDLATIKEAIEMENYESPIELCKDVRLIFSNAKAYSPNKKSKIYSMTLRLSAFFEDQIRTIVSDYKTALNYNKRSQHKQRYKKRLHSSEASRSSSRASSPERKRKLMKPPAKVEHLSKRSTSLHSSLNSTSSTGDSACSDASEHSSTSPRVRNMRTKTPVQTIKKERKKGLPNGSVGSTTEHEDSSESSAEENESTMKSTASSLNGASAESVPGSSRTIRKKVSPKQKSETSGTQVNGDNRKLVRQTMAAKKRKILSDSEEEDSYSEQEQEMLGAVKRRKYACVLEEDDSLSESQQRQEGEAQKPSSSSSTRSGTESSSSSSSESKSQSDTESRSVSDLDSDYNVKAKTKAKSKIKVKAKTKLKRGRPKKVKGKGKNKIAFSKKVTSKFEYKKQQNILDSDDDEGDDDDDDSDYVKRDCVCRPSAIRTRNQGRRTVRYDDYDSDTDSVLQNEIAKVSRSGRVRRIPMRVRD</sequence>
<dbReference type="SUPFAM" id="SSF50978">
    <property type="entry name" value="WD40 repeat-like"/>
    <property type="match status" value="1"/>
</dbReference>
<evidence type="ECO:0000256" key="17">
    <source>
        <dbReference type="ARBA" id="ARBA00062769"/>
    </source>
</evidence>
<evidence type="ECO:0000256" key="4">
    <source>
        <dbReference type="ARBA" id="ARBA00022553"/>
    </source>
</evidence>
<comment type="subunit">
    <text evidence="17">Interacts with SMARCA4.</text>
</comment>
<evidence type="ECO:0000256" key="6">
    <source>
        <dbReference type="ARBA" id="ARBA00022737"/>
    </source>
</evidence>
<dbReference type="EMBL" id="BFAA01005020">
    <property type="protein sequence ID" value="GCB60888.1"/>
    <property type="molecule type" value="Genomic_DNA"/>
</dbReference>
<evidence type="ECO:0000256" key="14">
    <source>
        <dbReference type="ARBA" id="ARBA00023242"/>
    </source>
</evidence>
<dbReference type="InterPro" id="IPR036322">
    <property type="entry name" value="WD40_repeat_dom_sf"/>
</dbReference>
<keyword evidence="10 20" id="KW-0103">Bromodomain</keyword>
<dbReference type="FunFam" id="2.130.10.10:FF:000023">
    <property type="entry name" value="Bromodomain and WD repeat domain containing 1"/>
    <property type="match status" value="1"/>
</dbReference>
<dbReference type="FunFam" id="1.20.920.10:FF:000017">
    <property type="entry name" value="Bromodomain and WD repeat domain containing 1"/>
    <property type="match status" value="1"/>
</dbReference>
<dbReference type="FunFam" id="2.130.10.10:FF:000071">
    <property type="entry name" value="Bromodomain and WD repeat domain containing 1"/>
    <property type="match status" value="1"/>
</dbReference>
<dbReference type="InterPro" id="IPR001680">
    <property type="entry name" value="WD40_rpt"/>
</dbReference>
<feature type="compositionally biased region" description="Low complexity" evidence="22">
    <location>
        <begin position="1539"/>
        <end position="1556"/>
    </location>
</feature>
<dbReference type="InterPro" id="IPR057452">
    <property type="entry name" value="BRWD/PHIP_N"/>
</dbReference>
<feature type="compositionally biased region" description="Acidic residues" evidence="22">
    <location>
        <begin position="894"/>
        <end position="905"/>
    </location>
</feature>
<dbReference type="InterPro" id="IPR036427">
    <property type="entry name" value="Bromodomain-like_sf"/>
</dbReference>
<keyword evidence="3" id="KW-0963">Cytoplasm</keyword>
<comment type="function">
    <text evidence="16">May be a transcriptional activator. May be involved in chromatin remodeling. Plays a role in the regulation of cell morphology and cytoskeletal organization. Required in the control of cell shape.</text>
</comment>
<dbReference type="SUPFAM" id="SSF47370">
    <property type="entry name" value="Bromodomain"/>
    <property type="match status" value="2"/>
</dbReference>
<name>A0A401NJ45_SCYTO</name>
<feature type="compositionally biased region" description="Polar residues" evidence="22">
    <location>
        <begin position="1564"/>
        <end position="1581"/>
    </location>
</feature>
<evidence type="ECO:0000256" key="15">
    <source>
        <dbReference type="ARBA" id="ARBA00023273"/>
    </source>
</evidence>
<feature type="domain" description="Bromo" evidence="23">
    <location>
        <begin position="1237"/>
        <end position="1307"/>
    </location>
</feature>
<dbReference type="FunFam" id="1.20.920.10:FF:000008">
    <property type="entry name" value="Bromodomain and WD repeat domain containing 3"/>
    <property type="match status" value="1"/>
</dbReference>
<dbReference type="PROSITE" id="PS00678">
    <property type="entry name" value="WD_REPEATS_1"/>
    <property type="match status" value="1"/>
</dbReference>
<dbReference type="Pfam" id="PF25313">
    <property type="entry name" value="BRWD_AD"/>
    <property type="match status" value="1"/>
</dbReference>
<dbReference type="InterPro" id="IPR018359">
    <property type="entry name" value="Bromodomain_CS"/>
</dbReference>
<evidence type="ECO:0000259" key="23">
    <source>
        <dbReference type="PROSITE" id="PS50014"/>
    </source>
</evidence>
<comment type="subcellular location">
    <subcellularLocation>
        <location evidence="2">Cytoplasm</location>
        <location evidence="2">Cytoskeleton</location>
        <location evidence="2">Flagellum axoneme</location>
    </subcellularLocation>
    <subcellularLocation>
        <location evidence="1">Nucleus</location>
    </subcellularLocation>
</comment>
<feature type="region of interest" description="Disordered" evidence="22">
    <location>
        <begin position="841"/>
        <end position="874"/>
    </location>
</feature>
<feature type="repeat" description="WD" evidence="21">
    <location>
        <begin position="435"/>
        <end position="467"/>
    </location>
</feature>
<gene>
    <name evidence="24" type="ORF">scyTo_0011213</name>
</gene>
<dbReference type="GO" id="GO:0006357">
    <property type="term" value="P:regulation of transcription by RNA polymerase II"/>
    <property type="evidence" value="ECO:0007669"/>
    <property type="project" value="TreeGrafter"/>
</dbReference>
<dbReference type="InterPro" id="IPR052060">
    <property type="entry name" value="Bromo_WD_repeat"/>
</dbReference>
<reference evidence="24 25" key="1">
    <citation type="journal article" date="2018" name="Nat. Ecol. Evol.">
        <title>Shark genomes provide insights into elasmobranch evolution and the origin of vertebrates.</title>
        <authorList>
            <person name="Hara Y"/>
            <person name="Yamaguchi K"/>
            <person name="Onimaru K"/>
            <person name="Kadota M"/>
            <person name="Koyanagi M"/>
            <person name="Keeley SD"/>
            <person name="Tatsumi K"/>
            <person name="Tanaka K"/>
            <person name="Motone F"/>
            <person name="Kageyama Y"/>
            <person name="Nozu R"/>
            <person name="Adachi N"/>
            <person name="Nishimura O"/>
            <person name="Nakagawa R"/>
            <person name="Tanegashima C"/>
            <person name="Kiyatake I"/>
            <person name="Matsumoto R"/>
            <person name="Murakumo K"/>
            <person name="Nishida K"/>
            <person name="Terakita A"/>
            <person name="Kuratani S"/>
            <person name="Sato K"/>
            <person name="Hyodo S Kuraku.S."/>
        </authorList>
    </citation>
    <scope>NUCLEOTIDE SEQUENCE [LARGE SCALE GENOMIC DNA]</scope>
</reference>
<evidence type="ECO:0000313" key="25">
    <source>
        <dbReference type="Proteomes" id="UP000288216"/>
    </source>
</evidence>
<feature type="compositionally biased region" description="Basic and acidic residues" evidence="22">
    <location>
        <begin position="1747"/>
        <end position="1757"/>
    </location>
</feature>
<evidence type="ECO:0000256" key="7">
    <source>
        <dbReference type="ARBA" id="ARBA00022846"/>
    </source>
</evidence>
<evidence type="ECO:0000256" key="18">
    <source>
        <dbReference type="ARBA" id="ARBA00073816"/>
    </source>
</evidence>
<dbReference type="PANTHER" id="PTHR16266">
    <property type="entry name" value="WD REPEAT DOMAIN 9"/>
    <property type="match status" value="1"/>
</dbReference>
<feature type="region of interest" description="Disordered" evidence="22">
    <location>
        <begin position="1493"/>
        <end position="1692"/>
    </location>
</feature>
<evidence type="ECO:0000256" key="10">
    <source>
        <dbReference type="ARBA" id="ARBA00023117"/>
    </source>
</evidence>
<dbReference type="PROSITE" id="PS00633">
    <property type="entry name" value="BROMODOMAIN_1"/>
    <property type="match status" value="1"/>
</dbReference>
<evidence type="ECO:0000256" key="12">
    <source>
        <dbReference type="ARBA" id="ARBA00023163"/>
    </source>
</evidence>
<dbReference type="SMART" id="SM00297">
    <property type="entry name" value="BROMO"/>
    <property type="match status" value="2"/>
</dbReference>
<evidence type="ECO:0000256" key="19">
    <source>
        <dbReference type="ARBA" id="ARBA00080864"/>
    </source>
</evidence>
<keyword evidence="6" id="KW-0677">Repeat</keyword>
<evidence type="ECO:0000256" key="8">
    <source>
        <dbReference type="ARBA" id="ARBA00023015"/>
    </source>
</evidence>
<dbReference type="Pfam" id="PF25437">
    <property type="entry name" value="BRWD1_N"/>
    <property type="match status" value="1"/>
</dbReference>
<keyword evidence="5 21" id="KW-0853">WD repeat</keyword>
<feature type="compositionally biased region" description="Acidic residues" evidence="22">
    <location>
        <begin position="1819"/>
        <end position="1832"/>
    </location>
</feature>
<evidence type="ECO:0000256" key="22">
    <source>
        <dbReference type="SAM" id="MobiDB-lite"/>
    </source>
</evidence>
<dbReference type="PROSITE" id="PS50082">
    <property type="entry name" value="WD_REPEATS_2"/>
    <property type="match status" value="5"/>
</dbReference>
<dbReference type="Proteomes" id="UP000288216">
    <property type="component" value="Unassembled WGS sequence"/>
</dbReference>
<keyword evidence="15" id="KW-0966">Cell projection</keyword>
<evidence type="ECO:0000256" key="11">
    <source>
        <dbReference type="ARBA" id="ARBA00023159"/>
    </source>
</evidence>
<feature type="compositionally biased region" description="Basic residues" evidence="22">
    <location>
        <begin position="1494"/>
        <end position="1505"/>
    </location>
</feature>
<feature type="region of interest" description="Disordered" evidence="22">
    <location>
        <begin position="893"/>
        <end position="997"/>
    </location>
</feature>
<dbReference type="Gene3D" id="2.130.10.10">
    <property type="entry name" value="YVTN repeat-like/Quinoprotein amine dehydrogenase"/>
    <property type="match status" value="2"/>
</dbReference>
<keyword evidence="4" id="KW-0597">Phosphoprotein</keyword>
<dbReference type="GO" id="GO:0007010">
    <property type="term" value="P:cytoskeleton organization"/>
    <property type="evidence" value="ECO:0007669"/>
    <property type="project" value="TreeGrafter"/>
</dbReference>
<evidence type="ECO:0000256" key="5">
    <source>
        <dbReference type="ARBA" id="ARBA00022574"/>
    </source>
</evidence>
<feature type="region of interest" description="Disordered" evidence="22">
    <location>
        <begin position="1812"/>
        <end position="1836"/>
    </location>
</feature>
<feature type="compositionally biased region" description="Low complexity" evidence="22">
    <location>
        <begin position="1726"/>
        <end position="1746"/>
    </location>
</feature>
<feature type="compositionally biased region" description="Basic residues" evidence="22">
    <location>
        <begin position="975"/>
        <end position="987"/>
    </location>
</feature>
<evidence type="ECO:0000256" key="20">
    <source>
        <dbReference type="PROSITE-ProRule" id="PRU00035"/>
    </source>
</evidence>
<dbReference type="Gene3D" id="1.20.920.10">
    <property type="entry name" value="Bromodomain-like"/>
    <property type="match status" value="2"/>
</dbReference>
<evidence type="ECO:0000256" key="13">
    <source>
        <dbReference type="ARBA" id="ARBA00023212"/>
    </source>
</evidence>
<dbReference type="OrthoDB" id="538223at2759"/>
<dbReference type="PRINTS" id="PR00503">
    <property type="entry name" value="BROMODOMAIN"/>
</dbReference>
<keyword evidence="25" id="KW-1185">Reference proteome</keyword>
<dbReference type="InterPro" id="IPR019775">
    <property type="entry name" value="WD40_repeat_CS"/>
</dbReference>
<keyword evidence="12" id="KW-0804">Transcription</keyword>
<evidence type="ECO:0000256" key="3">
    <source>
        <dbReference type="ARBA" id="ARBA00022490"/>
    </source>
</evidence>
<keyword evidence="14" id="KW-0539">Nucleus</keyword>
<dbReference type="PROSITE" id="PS50014">
    <property type="entry name" value="BROMODOMAIN_2"/>
    <property type="match status" value="2"/>
</dbReference>
<feature type="non-terminal residue" evidence="24">
    <location>
        <position position="1"/>
    </location>
</feature>
<accession>A0A401NJ45</accession>
<feature type="compositionally biased region" description="Low complexity" evidence="22">
    <location>
        <begin position="1508"/>
        <end position="1518"/>
    </location>
</feature>
<keyword evidence="11" id="KW-0010">Activator</keyword>
<feature type="compositionally biased region" description="Basic residues" evidence="22">
    <location>
        <begin position="864"/>
        <end position="874"/>
    </location>
</feature>
<evidence type="ECO:0000256" key="9">
    <source>
        <dbReference type="ARBA" id="ARBA00023069"/>
    </source>
</evidence>
<dbReference type="CDD" id="cd05529">
    <property type="entry name" value="Bromo_WDR9_I_like"/>
    <property type="match status" value="1"/>
</dbReference>
<feature type="region of interest" description="Disordered" evidence="22">
    <location>
        <begin position="1706"/>
        <end position="1799"/>
    </location>
</feature>
<dbReference type="CDD" id="cd00200">
    <property type="entry name" value="WD40"/>
    <property type="match status" value="1"/>
</dbReference>
<feature type="compositionally biased region" description="Basic residues" evidence="22">
    <location>
        <begin position="1767"/>
        <end position="1797"/>
    </location>
</feature>
<comment type="caution">
    <text evidence="24">The sequence shown here is derived from an EMBL/GenBank/DDBJ whole genome shotgun (WGS) entry which is preliminary data.</text>
</comment>
<evidence type="ECO:0000313" key="24">
    <source>
        <dbReference type="EMBL" id="GCB60888.1"/>
    </source>
</evidence>
<dbReference type="OMA" id="TVVTSWK"/>
<evidence type="ECO:0000256" key="21">
    <source>
        <dbReference type="PROSITE-ProRule" id="PRU00221"/>
    </source>
</evidence>